<protein>
    <submittedName>
        <fullName evidence="1">Putative group II intron maturase</fullName>
    </submittedName>
</protein>
<organism evidence="1">
    <name type="scientific">Netrium digitus</name>
    <dbReference type="NCBI Taxonomy" id="43946"/>
    <lineage>
        <taxon>Eukaryota</taxon>
        <taxon>Viridiplantae</taxon>
        <taxon>Streptophyta</taxon>
        <taxon>Zygnematophyceae</taxon>
        <taxon>Zygnematophycidae</taxon>
        <taxon>Zygnematales</taxon>
        <taxon>Zygnemataceae</taxon>
        <taxon>Netrium</taxon>
    </lineage>
</organism>
<dbReference type="RefSeq" id="YP_009258477.1">
    <property type="nucleotide sequence ID" value="NC_030356.1"/>
</dbReference>
<dbReference type="AlphaFoldDB" id="A0A191T593"/>
<proteinExistence type="predicted"/>
<evidence type="ECO:0000313" key="1">
    <source>
        <dbReference type="EMBL" id="ANI25552.1"/>
    </source>
</evidence>
<gene>
    <name evidence="1" type="primary">orf331</name>
</gene>
<dbReference type="EMBL" id="KU646491">
    <property type="protein sequence ID" value="ANI25552.1"/>
    <property type="molecule type" value="Genomic_DNA"/>
</dbReference>
<name>A0A191T593_9VIRI</name>
<geneLocation type="chloroplast" evidence="1"/>
<reference evidence="1" key="1">
    <citation type="journal article" date="2016" name="Front. Plant Sci.">
        <title>Comparative Chloroplast Genome Analyses of Streptophyte Green Algae Uncover Major Structural Alterations in the Klebsormidiophyceae, Coleochaetophyceae and Zygnematophyceae.</title>
        <authorList>
            <person name="Lemieux C."/>
            <person name="Otis C."/>
            <person name="Turmel M."/>
        </authorList>
    </citation>
    <scope>NUCLEOTIDE SEQUENCE</scope>
</reference>
<keyword evidence="1" id="KW-0150">Chloroplast</keyword>
<dbReference type="GeneID" id="27984875"/>
<sequence length="331" mass="40536">MKVFQFCSDNTVKSILEIHWHIIFLEQQYKNYLFTNNQKQYGFVLEIQSLFFQSYLMLSRMIDITNQHKTVKFFFRQCLKNTDTALNLITVKDCLLNLGLLCGQIFNFLNWISYFLYEEIQQHINKYKFVVYANKYLLCFQPFTVIKTDALYISSIDLSLLLLYKNINQQWFDCFSYNIQKKKQTCFKKKEYNKSQTKSRMYSSYTSIRNFEKKFVNQPIFAIKPLIYFCNYQIQSLNKQHLLYLKKYIFCKRAVIQKQLIYGINQIINLWNKYLETSLSKIRSNSFYLNYVLNKYLRYWGVRRHHKKTKKWVSWRYWYHFQNHICFAVIT</sequence>
<keyword evidence="1" id="KW-0934">Plastid</keyword>
<accession>A0A191T593</accession>